<dbReference type="GO" id="GO:0030246">
    <property type="term" value="F:carbohydrate binding"/>
    <property type="evidence" value="ECO:0007669"/>
    <property type="project" value="UniProtKB-KW"/>
</dbReference>
<dbReference type="SMART" id="SM00674">
    <property type="entry name" value="CENPB"/>
    <property type="match status" value="1"/>
</dbReference>
<dbReference type="Proteomes" id="UP001066276">
    <property type="component" value="Chromosome 4_2"/>
</dbReference>
<dbReference type="PANTHER" id="PTHR45710:SF8">
    <property type="entry name" value="RERATING FAMILY MEMBER 4"/>
    <property type="match status" value="1"/>
</dbReference>
<dbReference type="InterPro" id="IPR016186">
    <property type="entry name" value="C-type_lectin-like/link_sf"/>
</dbReference>
<proteinExistence type="predicted"/>
<keyword evidence="5" id="KW-0472">Membrane</keyword>
<evidence type="ECO:0000313" key="8">
    <source>
        <dbReference type="EMBL" id="KAJ1161121.1"/>
    </source>
</evidence>
<feature type="domain" description="C-type lectin" evidence="6">
    <location>
        <begin position="98"/>
        <end position="185"/>
    </location>
</feature>
<dbReference type="InterPro" id="IPR004875">
    <property type="entry name" value="DDE_SF_endonuclease_dom"/>
</dbReference>
<dbReference type="GO" id="GO:0043565">
    <property type="term" value="F:sequence-specific DNA binding"/>
    <property type="evidence" value="ECO:0007669"/>
    <property type="project" value="InterPro"/>
</dbReference>
<dbReference type="PANTHER" id="PTHR45710">
    <property type="entry name" value="C-TYPE LECTIN DOMAIN-CONTAINING PROTEIN 180"/>
    <property type="match status" value="1"/>
</dbReference>
<evidence type="ECO:0000259" key="6">
    <source>
        <dbReference type="PROSITE" id="PS50041"/>
    </source>
</evidence>
<dbReference type="SUPFAM" id="SSF46689">
    <property type="entry name" value="Homeodomain-like"/>
    <property type="match status" value="1"/>
</dbReference>
<comment type="subcellular location">
    <subcellularLocation>
        <location evidence="1">Cell membrane</location>
        <topology evidence="1">Single-pass type II membrane protein</topology>
    </subcellularLocation>
</comment>
<gene>
    <name evidence="8" type="ORF">NDU88_001608</name>
</gene>
<comment type="caution">
    <text evidence="8">The sequence shown here is derived from an EMBL/GenBank/DDBJ whole genome shotgun (WGS) entry which is preliminary data.</text>
</comment>
<evidence type="ECO:0008006" key="10">
    <source>
        <dbReference type="Google" id="ProtNLM"/>
    </source>
</evidence>
<keyword evidence="2" id="KW-0430">Lectin</keyword>
<evidence type="ECO:0000313" key="9">
    <source>
        <dbReference type="Proteomes" id="UP001066276"/>
    </source>
</evidence>
<dbReference type="Pfam" id="PF09607">
    <property type="entry name" value="BrkDBD"/>
    <property type="match status" value="1"/>
</dbReference>
<dbReference type="Gene3D" id="1.10.10.60">
    <property type="entry name" value="Homeodomain-like"/>
    <property type="match status" value="2"/>
</dbReference>
<evidence type="ECO:0000256" key="5">
    <source>
        <dbReference type="SAM" id="Phobius"/>
    </source>
</evidence>
<keyword evidence="9" id="KW-1185">Reference proteome</keyword>
<dbReference type="EMBL" id="JANPWB010000008">
    <property type="protein sequence ID" value="KAJ1161121.1"/>
    <property type="molecule type" value="Genomic_DNA"/>
</dbReference>
<feature type="transmembrane region" description="Helical" evidence="5">
    <location>
        <begin position="56"/>
        <end position="75"/>
    </location>
</feature>
<evidence type="ECO:0000256" key="1">
    <source>
        <dbReference type="ARBA" id="ARBA00004401"/>
    </source>
</evidence>
<dbReference type="Pfam" id="PF00059">
    <property type="entry name" value="Lectin_C"/>
    <property type="match status" value="1"/>
</dbReference>
<evidence type="ECO:0000256" key="3">
    <source>
        <dbReference type="ARBA" id="ARBA00023125"/>
    </source>
</evidence>
<dbReference type="SUPFAM" id="SSF48295">
    <property type="entry name" value="TrpR-like"/>
    <property type="match status" value="1"/>
</dbReference>
<dbReference type="Pfam" id="PF03221">
    <property type="entry name" value="HTH_Tnp_Tc5"/>
    <property type="match status" value="1"/>
</dbReference>
<dbReference type="PROSITE" id="PS50041">
    <property type="entry name" value="C_TYPE_LECTIN_2"/>
    <property type="match status" value="1"/>
</dbReference>
<feature type="region of interest" description="Disordered" evidence="4">
    <location>
        <begin position="207"/>
        <end position="227"/>
    </location>
</feature>
<evidence type="ECO:0000256" key="2">
    <source>
        <dbReference type="ARBA" id="ARBA00022734"/>
    </source>
</evidence>
<dbReference type="SUPFAM" id="SSF56436">
    <property type="entry name" value="C-type lectin-like"/>
    <property type="match status" value="1"/>
</dbReference>
<dbReference type="InterPro" id="IPR001304">
    <property type="entry name" value="C-type_lectin-like"/>
</dbReference>
<keyword evidence="5" id="KW-1133">Transmembrane helix</keyword>
<keyword evidence="5" id="KW-0812">Transmembrane</keyword>
<dbReference type="InterPro" id="IPR033992">
    <property type="entry name" value="NKR-like_CTLD"/>
</dbReference>
<organism evidence="8 9">
    <name type="scientific">Pleurodeles waltl</name>
    <name type="common">Iberian ribbed newt</name>
    <dbReference type="NCBI Taxonomy" id="8319"/>
    <lineage>
        <taxon>Eukaryota</taxon>
        <taxon>Metazoa</taxon>
        <taxon>Chordata</taxon>
        <taxon>Craniata</taxon>
        <taxon>Vertebrata</taxon>
        <taxon>Euteleostomi</taxon>
        <taxon>Amphibia</taxon>
        <taxon>Batrachia</taxon>
        <taxon>Caudata</taxon>
        <taxon>Salamandroidea</taxon>
        <taxon>Salamandridae</taxon>
        <taxon>Pleurodelinae</taxon>
        <taxon>Pleurodeles</taxon>
    </lineage>
</organism>
<keyword evidence="3" id="KW-0238">DNA-binding</keyword>
<dbReference type="GO" id="GO:0005886">
    <property type="term" value="C:plasma membrane"/>
    <property type="evidence" value="ECO:0007669"/>
    <property type="project" value="UniProtKB-SubCell"/>
</dbReference>
<dbReference type="Pfam" id="PF03184">
    <property type="entry name" value="DDE_1"/>
    <property type="match status" value="1"/>
</dbReference>
<reference evidence="8" key="1">
    <citation type="journal article" date="2022" name="bioRxiv">
        <title>Sequencing and chromosome-scale assembly of the giantPleurodeles waltlgenome.</title>
        <authorList>
            <person name="Brown T."/>
            <person name="Elewa A."/>
            <person name="Iarovenko S."/>
            <person name="Subramanian E."/>
            <person name="Araus A.J."/>
            <person name="Petzold A."/>
            <person name="Susuki M."/>
            <person name="Suzuki K.-i.T."/>
            <person name="Hayashi T."/>
            <person name="Toyoda A."/>
            <person name="Oliveira C."/>
            <person name="Osipova E."/>
            <person name="Leigh N.D."/>
            <person name="Simon A."/>
            <person name="Yun M.H."/>
        </authorList>
    </citation>
    <scope>NUCLEOTIDE SEQUENCE</scope>
    <source>
        <strain evidence="8">20211129_DDA</strain>
        <tissue evidence="8">Liver</tissue>
    </source>
</reference>
<dbReference type="InterPro" id="IPR050828">
    <property type="entry name" value="C-type_lectin/matrix_domain"/>
</dbReference>
<evidence type="ECO:0000259" key="7">
    <source>
        <dbReference type="PROSITE" id="PS51253"/>
    </source>
</evidence>
<dbReference type="SMART" id="SM00034">
    <property type="entry name" value="CLECT"/>
    <property type="match status" value="1"/>
</dbReference>
<dbReference type="PROSITE" id="PS51253">
    <property type="entry name" value="HTH_CENPB"/>
    <property type="match status" value="1"/>
</dbReference>
<dbReference type="Gene3D" id="3.10.100.10">
    <property type="entry name" value="Mannose-Binding Protein A, subunit A"/>
    <property type="match status" value="1"/>
</dbReference>
<dbReference type="InterPro" id="IPR018586">
    <property type="entry name" value="Brinker_DNA-bd"/>
</dbReference>
<evidence type="ECO:0000256" key="4">
    <source>
        <dbReference type="SAM" id="MobiDB-lite"/>
    </source>
</evidence>
<accession>A0AAV7S846</accession>
<dbReference type="InterPro" id="IPR010921">
    <property type="entry name" value="Trp_repressor/repl_initiator"/>
</dbReference>
<dbReference type="InterPro" id="IPR006600">
    <property type="entry name" value="HTH_CenpB_DNA-bd_dom"/>
</dbReference>
<feature type="domain" description="HTH CENPB-type" evidence="7">
    <location>
        <begin position="278"/>
        <end position="354"/>
    </location>
</feature>
<protein>
    <recommendedName>
        <fullName evidence="10">HTH CENPB-type domain-containing protein</fullName>
    </recommendedName>
</protein>
<sequence length="511" mass="58223">MAATHASSLGQATGNEKLLQGSKRTLASSGMLHAQDGDCEKLAPTCVHMKCGKWKLIACLVTFSICICSVIALVVKISQDNEISIHYLEPCPENWIYINRNCYYISEEERGWESSRNFCQSQGASLLLLKSHQDLAFARKLTCRKEFWIGLQRIQEKLTWIDGTSYNQSLYNIENTGECAFIDWKQISTSGCDLPQRKSYRAGAVQLKRDREMDPSTSNPAPKQKRRSYEAAFKLKVVSRAEKSNNSIASREFGVDEKQVREWRKMKADWEKIPKAKKARRGLTTPYGALETELHKWVMECRQNGYCVTRMGIFLRALQMAKDDKLKAPGIENFVASAGWCTGFMNKYGLCLRQRTKISQKLPKDLDEKVMSFHSFIIKQRKIHNYDLGDIGNMDETPMTFDLPSNRTVASLGDKTVLLRTTGNEKNHFTVVLSCLANGTKLRPVIIFKRKTLPKKVNFPPRITVRAHVKGWMDEDGTKKWLKEVWNRRPGAALKKKPSLLVLGYVQSPHI</sequence>
<name>A0AAV7S846_PLEWA</name>
<dbReference type="CDD" id="cd03593">
    <property type="entry name" value="CLECT_NK_receptors_like"/>
    <property type="match status" value="1"/>
</dbReference>
<dbReference type="InterPro" id="IPR009057">
    <property type="entry name" value="Homeodomain-like_sf"/>
</dbReference>
<dbReference type="AlphaFoldDB" id="A0AAV7S846"/>
<dbReference type="InterPro" id="IPR016187">
    <property type="entry name" value="CTDL_fold"/>
</dbReference>